<dbReference type="EMBL" id="MFDZ01000058">
    <property type="protein sequence ID" value="OGE77268.1"/>
    <property type="molecule type" value="Genomic_DNA"/>
</dbReference>
<sequence>MKEESSGFDGVRLPRYLEEAVGVEEKIEKDRSLFDRLRHPAYSLKGFLRYHPKFKARLILAIPLAVLTAGSVDMVYIQPQIDKIRSITALQCPQPSENEIQRAFGIVAANRLTYYDPNNPGSLPNWSPSYRQGLTEGNRLLAQSLDTLDNSRRCNDFVKSEIDRQFGEREMLEGGAVVAGLVSFSIIWLNSRFRSRGNKIK</sequence>
<keyword evidence="1" id="KW-0472">Membrane</keyword>
<protein>
    <submittedName>
        <fullName evidence="2">Uncharacterized protein</fullName>
    </submittedName>
</protein>
<name>A0A1F5NI20_9BACT</name>
<feature type="transmembrane region" description="Helical" evidence="1">
    <location>
        <begin position="174"/>
        <end position="191"/>
    </location>
</feature>
<proteinExistence type="predicted"/>
<reference evidence="2 3" key="1">
    <citation type="journal article" date="2016" name="Nat. Commun.">
        <title>Thousands of microbial genomes shed light on interconnected biogeochemical processes in an aquifer system.</title>
        <authorList>
            <person name="Anantharaman K."/>
            <person name="Brown C.T."/>
            <person name="Hug L.A."/>
            <person name="Sharon I."/>
            <person name="Castelle C.J."/>
            <person name="Probst A.J."/>
            <person name="Thomas B.C."/>
            <person name="Singh A."/>
            <person name="Wilkins M.J."/>
            <person name="Karaoz U."/>
            <person name="Brodie E.L."/>
            <person name="Williams K.H."/>
            <person name="Hubbard S.S."/>
            <person name="Banfield J.F."/>
        </authorList>
    </citation>
    <scope>NUCLEOTIDE SEQUENCE [LARGE SCALE GENOMIC DNA]</scope>
</reference>
<accession>A0A1F5NI20</accession>
<dbReference type="AlphaFoldDB" id="A0A1F5NI20"/>
<gene>
    <name evidence="2" type="ORF">A3J19_00760</name>
</gene>
<comment type="caution">
    <text evidence="2">The sequence shown here is derived from an EMBL/GenBank/DDBJ whole genome shotgun (WGS) entry which is preliminary data.</text>
</comment>
<evidence type="ECO:0000313" key="2">
    <source>
        <dbReference type="EMBL" id="OGE77268.1"/>
    </source>
</evidence>
<keyword evidence="1" id="KW-0812">Transmembrane</keyword>
<evidence type="ECO:0000313" key="3">
    <source>
        <dbReference type="Proteomes" id="UP000176578"/>
    </source>
</evidence>
<evidence type="ECO:0000256" key="1">
    <source>
        <dbReference type="SAM" id="Phobius"/>
    </source>
</evidence>
<dbReference type="Proteomes" id="UP000176578">
    <property type="component" value="Unassembled WGS sequence"/>
</dbReference>
<keyword evidence="1" id="KW-1133">Transmembrane helix</keyword>
<organism evidence="2 3">
    <name type="scientific">Candidatus Daviesbacteria bacterium RIFCSPLOWO2_02_FULL_41_8</name>
    <dbReference type="NCBI Taxonomy" id="1797798"/>
    <lineage>
        <taxon>Bacteria</taxon>
        <taxon>Candidatus Daviesiibacteriota</taxon>
    </lineage>
</organism>